<comment type="similarity">
    <text evidence="2">Belongs to the WrbA family.</text>
</comment>
<feature type="domain" description="Flavodoxin-like" evidence="5">
    <location>
        <begin position="4"/>
        <end position="188"/>
    </location>
</feature>
<dbReference type="PANTHER" id="PTHR30546">
    <property type="entry name" value="FLAVODOXIN-RELATED PROTEIN WRBA-RELATED"/>
    <property type="match status" value="1"/>
</dbReference>
<evidence type="ECO:0000313" key="9">
    <source>
        <dbReference type="Proteomes" id="UP000190962"/>
    </source>
</evidence>
<dbReference type="PANTHER" id="PTHR30546:SF23">
    <property type="entry name" value="FLAVOPROTEIN-LIKE PROTEIN YCP4-RELATED"/>
    <property type="match status" value="1"/>
</dbReference>
<dbReference type="InterPro" id="IPR029039">
    <property type="entry name" value="Flavoprotein-like_sf"/>
</dbReference>
<comment type="cofactor">
    <cofactor evidence="1">
        <name>FMN</name>
        <dbReference type="ChEBI" id="CHEBI:58210"/>
    </cofactor>
</comment>
<dbReference type="InterPro" id="IPR001226">
    <property type="entry name" value="Flavodoxin_CS"/>
</dbReference>
<evidence type="ECO:0000256" key="1">
    <source>
        <dbReference type="ARBA" id="ARBA00001917"/>
    </source>
</evidence>
<evidence type="ECO:0000256" key="3">
    <source>
        <dbReference type="ARBA" id="ARBA00022630"/>
    </source>
</evidence>
<accession>A0A0B0HA76</accession>
<dbReference type="EMBL" id="MPNX01000015">
    <property type="protein sequence ID" value="OOY34489.1"/>
    <property type="molecule type" value="Genomic_DNA"/>
</dbReference>
<dbReference type="InterPro" id="IPR005025">
    <property type="entry name" value="FMN_Rdtase-like_dom"/>
</dbReference>
<dbReference type="RefSeq" id="WP_043115679.1">
    <property type="nucleotide sequence ID" value="NZ_JRAA01000001.1"/>
</dbReference>
<dbReference type="Proteomes" id="UP000030856">
    <property type="component" value="Unassembled WGS sequence"/>
</dbReference>
<reference evidence="6 8" key="1">
    <citation type="journal article" date="2014" name="BMC Genomics">
        <title>The genome of the intracellular bacterium of the coastal bivalve, Solemya velum: a blueprint for thriving in and out of symbiosis.</title>
        <authorList>
            <person name="Dmytrenko O."/>
            <person name="Russell S.L."/>
            <person name="Loo W.T."/>
            <person name="Fontanez K.M."/>
            <person name="Liao L."/>
            <person name="Roeselers G."/>
            <person name="Sharma R."/>
            <person name="Stewart F.J."/>
            <person name="Newton I.L."/>
            <person name="Woyke T."/>
            <person name="Wu D."/>
            <person name="Lang J.M."/>
            <person name="Eisen J.A."/>
            <person name="Cavanaugh C.M."/>
        </authorList>
    </citation>
    <scope>NUCLEOTIDE SEQUENCE [LARGE SCALE GENOMIC DNA]</scope>
    <source>
        <strain evidence="6 8">WH</strain>
    </source>
</reference>
<gene>
    <name evidence="7" type="ORF">BOV88_10065</name>
    <name evidence="6" type="ORF">JV46_13790</name>
</gene>
<dbReference type="OrthoDB" id="9801479at2"/>
<dbReference type="Proteomes" id="UP000190962">
    <property type="component" value="Unassembled WGS sequence"/>
</dbReference>
<proteinExistence type="inferred from homology"/>
<reference evidence="7 9" key="2">
    <citation type="submission" date="2016-11" db="EMBL/GenBank/DDBJ databases">
        <title>Mixed transmission modes and dynamic genome evolution in an obligate animal-bacterial symbiosis.</title>
        <authorList>
            <person name="Russell S.L."/>
            <person name="Corbett-Detig R.B."/>
            <person name="Cavanaugh C.M."/>
        </authorList>
    </citation>
    <scope>NUCLEOTIDE SEQUENCE [LARGE SCALE GENOMIC DNA]</scope>
    <source>
        <strain evidence="7">MA-KB16</strain>
    </source>
</reference>
<dbReference type="PATRIC" id="fig|2340.3.peg.487"/>
<dbReference type="InterPro" id="IPR010089">
    <property type="entry name" value="Flavoprotein_WrbA-like"/>
</dbReference>
<dbReference type="Pfam" id="PF03358">
    <property type="entry name" value="FMN_red"/>
    <property type="match status" value="1"/>
</dbReference>
<evidence type="ECO:0000313" key="6">
    <source>
        <dbReference type="EMBL" id="KHF25975.1"/>
    </source>
</evidence>
<dbReference type="PROSITE" id="PS50902">
    <property type="entry name" value="FLAVODOXIN_LIKE"/>
    <property type="match status" value="1"/>
</dbReference>
<evidence type="ECO:0000313" key="7">
    <source>
        <dbReference type="EMBL" id="OOY34489.1"/>
    </source>
</evidence>
<dbReference type="NCBIfam" id="TIGR01755">
    <property type="entry name" value="flav_wrbA"/>
    <property type="match status" value="1"/>
</dbReference>
<keyword evidence="3" id="KW-0285">Flavoprotein</keyword>
<dbReference type="EMBL" id="JRAA01000001">
    <property type="protein sequence ID" value="KHF25975.1"/>
    <property type="molecule type" value="Genomic_DNA"/>
</dbReference>
<name>A0A0B0HA76_SOVGS</name>
<evidence type="ECO:0000259" key="5">
    <source>
        <dbReference type="PROSITE" id="PS50902"/>
    </source>
</evidence>
<dbReference type="PROSITE" id="PS00201">
    <property type="entry name" value="FLAVODOXIN"/>
    <property type="match status" value="1"/>
</dbReference>
<dbReference type="GO" id="GO:0009055">
    <property type="term" value="F:electron transfer activity"/>
    <property type="evidence" value="ECO:0007669"/>
    <property type="project" value="InterPro"/>
</dbReference>
<organism evidence="6 8">
    <name type="scientific">Solemya velum gill symbiont</name>
    <dbReference type="NCBI Taxonomy" id="2340"/>
    <lineage>
        <taxon>Bacteria</taxon>
        <taxon>Pseudomonadati</taxon>
        <taxon>Pseudomonadota</taxon>
        <taxon>Gammaproteobacteria</taxon>
        <taxon>sulfur-oxidizing symbionts</taxon>
    </lineage>
</organism>
<dbReference type="Gene3D" id="3.40.50.360">
    <property type="match status" value="1"/>
</dbReference>
<comment type="caution">
    <text evidence="6">The sequence shown here is derived from an EMBL/GenBank/DDBJ whole genome shotgun (WGS) entry which is preliminary data.</text>
</comment>
<dbReference type="eggNOG" id="COG0655">
    <property type="taxonomic scope" value="Bacteria"/>
</dbReference>
<sequence>MSYVLVLFYSNSGSTEAMAKQIARGVEKGGMEARLRTVPKVSTVCEATDEAVPSSGAPYATMDDLENCSGLALGSPARFGNMAAPLKYFLDGTSALWTAGALRDKPAALFTSSTSLHGGQETTLLTMMLPLLHHGMALIGIPYTETELMHTKGGGTPYGASHHAGFENISELSDDESALCRALGERLAKIACRLETE</sequence>
<protein>
    <submittedName>
        <fullName evidence="6 7">NAD(P)H:quinone oxidoreductase</fullName>
    </submittedName>
</protein>
<dbReference type="NCBIfam" id="NF002999">
    <property type="entry name" value="PRK03767.1"/>
    <property type="match status" value="1"/>
</dbReference>
<dbReference type="GO" id="GO:0016020">
    <property type="term" value="C:membrane"/>
    <property type="evidence" value="ECO:0007669"/>
    <property type="project" value="TreeGrafter"/>
</dbReference>
<dbReference type="SUPFAM" id="SSF52218">
    <property type="entry name" value="Flavoproteins"/>
    <property type="match status" value="1"/>
</dbReference>
<dbReference type="GeneID" id="86991814"/>
<dbReference type="FunFam" id="3.40.50.360:FF:000001">
    <property type="entry name" value="NAD(P)H dehydrogenase (Quinone) FQR1-like"/>
    <property type="match status" value="1"/>
</dbReference>
<dbReference type="GO" id="GO:0003955">
    <property type="term" value="F:NAD(P)H dehydrogenase (quinone) activity"/>
    <property type="evidence" value="ECO:0007669"/>
    <property type="project" value="InterPro"/>
</dbReference>
<dbReference type="InterPro" id="IPR008254">
    <property type="entry name" value="Flavodoxin/NO_synth"/>
</dbReference>
<keyword evidence="4" id="KW-0288">FMN</keyword>
<dbReference type="STRING" id="2340.JV46_13790"/>
<evidence type="ECO:0000256" key="2">
    <source>
        <dbReference type="ARBA" id="ARBA00006961"/>
    </source>
</evidence>
<evidence type="ECO:0000256" key="4">
    <source>
        <dbReference type="ARBA" id="ARBA00022643"/>
    </source>
</evidence>
<keyword evidence="8" id="KW-1185">Reference proteome</keyword>
<dbReference type="GO" id="GO:0010181">
    <property type="term" value="F:FMN binding"/>
    <property type="evidence" value="ECO:0007669"/>
    <property type="project" value="InterPro"/>
</dbReference>
<dbReference type="AlphaFoldDB" id="A0A0B0HA76"/>
<evidence type="ECO:0000313" key="8">
    <source>
        <dbReference type="Proteomes" id="UP000030856"/>
    </source>
</evidence>